<evidence type="ECO:0008006" key="3">
    <source>
        <dbReference type="Google" id="ProtNLM"/>
    </source>
</evidence>
<accession>A0A1H2L0Z2</accession>
<gene>
    <name evidence="1" type="ORF">SAMN04488548_1344131</name>
</gene>
<name>A0A1H2L0Z2_9ACTN</name>
<dbReference type="Proteomes" id="UP000183180">
    <property type="component" value="Unassembled WGS sequence"/>
</dbReference>
<evidence type="ECO:0000313" key="2">
    <source>
        <dbReference type="Proteomes" id="UP000183180"/>
    </source>
</evidence>
<reference evidence="1 2" key="1">
    <citation type="submission" date="2016-10" db="EMBL/GenBank/DDBJ databases">
        <authorList>
            <person name="de Groot N.N."/>
        </authorList>
    </citation>
    <scope>NUCLEOTIDE SEQUENCE [LARGE SCALE GENOMIC DNA]</scope>
    <source>
        <strain evidence="1 2">DSM 44215</strain>
    </source>
</reference>
<protein>
    <recommendedName>
        <fullName evidence="3">Antitoxin Xre/MbcA/ParS-like toxin-binding domain-containing protein</fullName>
    </recommendedName>
</protein>
<organism evidence="1 2">
    <name type="scientific">Gordonia westfalica</name>
    <dbReference type="NCBI Taxonomy" id="158898"/>
    <lineage>
        <taxon>Bacteria</taxon>
        <taxon>Bacillati</taxon>
        <taxon>Actinomycetota</taxon>
        <taxon>Actinomycetes</taxon>
        <taxon>Mycobacteriales</taxon>
        <taxon>Gordoniaceae</taxon>
        <taxon>Gordonia</taxon>
    </lineage>
</organism>
<evidence type="ECO:0000313" key="1">
    <source>
        <dbReference type="EMBL" id="SDU74261.1"/>
    </source>
</evidence>
<dbReference type="EMBL" id="FNLM01000034">
    <property type="protein sequence ID" value="SDU74261.1"/>
    <property type="molecule type" value="Genomic_DNA"/>
</dbReference>
<proteinExistence type="predicted"/>
<sequence>MSLLRIDVARDINPATLPPPARGAHPNLDAFNEATRMSDAELVSALRDLLGAELVAYLGTVKETGGVRQWAEGSRAIANPTDKERLRIAYRAARMISERDSPAVAQAWFQGLNPILDDISPARALHDGDLDAEGPRVLGAARQFAAVG</sequence>
<dbReference type="AlphaFoldDB" id="A0A1H2L0Z2"/>